<keyword evidence="1" id="KW-0812">Transmembrane</keyword>
<evidence type="ECO:0000256" key="1">
    <source>
        <dbReference type="SAM" id="Phobius"/>
    </source>
</evidence>
<reference evidence="2" key="1">
    <citation type="submission" date="2023-12" db="EMBL/GenBank/DDBJ databases">
        <title>Genome assembly of Anisodus tanguticus.</title>
        <authorList>
            <person name="Wang Y.-J."/>
        </authorList>
    </citation>
    <scope>NUCLEOTIDE SEQUENCE</scope>
    <source>
        <strain evidence="2">KB-2021</strain>
        <tissue evidence="2">Leaf</tissue>
    </source>
</reference>
<sequence>MVDLRSLVWFLEGESELEVVVVFFLIGFDSFSSSNILLLLTLLWGWTSLCAGMNERVNNTKTRQSTKSTLVKLQECCGSGAICTEIYDC</sequence>
<dbReference type="AlphaFoldDB" id="A0AAE1V5K2"/>
<comment type="caution">
    <text evidence="2">The sequence shown here is derived from an EMBL/GenBank/DDBJ whole genome shotgun (WGS) entry which is preliminary data.</text>
</comment>
<dbReference type="Proteomes" id="UP001291623">
    <property type="component" value="Unassembled WGS sequence"/>
</dbReference>
<name>A0AAE1V5K2_9SOLA</name>
<accession>A0AAE1V5K2</accession>
<gene>
    <name evidence="2" type="ORF">RND71_031395</name>
</gene>
<feature type="transmembrane region" description="Helical" evidence="1">
    <location>
        <begin position="20"/>
        <end position="46"/>
    </location>
</feature>
<proteinExistence type="predicted"/>
<evidence type="ECO:0000313" key="2">
    <source>
        <dbReference type="EMBL" id="KAK4348640.1"/>
    </source>
</evidence>
<keyword evidence="3" id="KW-1185">Reference proteome</keyword>
<keyword evidence="1" id="KW-0472">Membrane</keyword>
<evidence type="ECO:0000313" key="3">
    <source>
        <dbReference type="Proteomes" id="UP001291623"/>
    </source>
</evidence>
<keyword evidence="1" id="KW-1133">Transmembrane helix</keyword>
<dbReference type="EMBL" id="JAVYJV010000017">
    <property type="protein sequence ID" value="KAK4348640.1"/>
    <property type="molecule type" value="Genomic_DNA"/>
</dbReference>
<protein>
    <submittedName>
        <fullName evidence="2">Uncharacterized protein</fullName>
    </submittedName>
</protein>
<organism evidence="2 3">
    <name type="scientific">Anisodus tanguticus</name>
    <dbReference type="NCBI Taxonomy" id="243964"/>
    <lineage>
        <taxon>Eukaryota</taxon>
        <taxon>Viridiplantae</taxon>
        <taxon>Streptophyta</taxon>
        <taxon>Embryophyta</taxon>
        <taxon>Tracheophyta</taxon>
        <taxon>Spermatophyta</taxon>
        <taxon>Magnoliopsida</taxon>
        <taxon>eudicotyledons</taxon>
        <taxon>Gunneridae</taxon>
        <taxon>Pentapetalae</taxon>
        <taxon>asterids</taxon>
        <taxon>lamiids</taxon>
        <taxon>Solanales</taxon>
        <taxon>Solanaceae</taxon>
        <taxon>Solanoideae</taxon>
        <taxon>Hyoscyameae</taxon>
        <taxon>Anisodus</taxon>
    </lineage>
</organism>